<evidence type="ECO:0000313" key="1">
    <source>
        <dbReference type="EMBL" id="NMM44895.1"/>
    </source>
</evidence>
<dbReference type="InterPro" id="IPR036390">
    <property type="entry name" value="WH_DNA-bd_sf"/>
</dbReference>
<dbReference type="Proteomes" id="UP000539372">
    <property type="component" value="Unassembled WGS sequence"/>
</dbReference>
<protein>
    <submittedName>
        <fullName evidence="1">DUF3253 domain-containing protein</fullName>
    </submittedName>
</protein>
<comment type="caution">
    <text evidence="1">The sequence shown here is derived from an EMBL/GenBank/DDBJ whole genome shotgun (WGS) entry which is preliminary data.</text>
</comment>
<dbReference type="SUPFAM" id="SSF46785">
    <property type="entry name" value="Winged helix' DNA-binding domain"/>
    <property type="match status" value="1"/>
</dbReference>
<dbReference type="Gene3D" id="1.10.10.10">
    <property type="entry name" value="Winged helix-like DNA-binding domain superfamily/Winged helix DNA-binding domain"/>
    <property type="match status" value="1"/>
</dbReference>
<keyword evidence="2" id="KW-1185">Reference proteome</keyword>
<sequence length="104" mass="11912">MTDDMKKETAPKDPTPLDPVAIMILDQLAALPDDKSAAPDDIARAYAEARRKPSDGRDLYKRYRRAVKEQAIHLARVGRIEILRRGEPVDPDDFKGVWRMRLKK</sequence>
<dbReference type="EMBL" id="JABBNT010000003">
    <property type="protein sequence ID" value="NMM44895.1"/>
    <property type="molecule type" value="Genomic_DNA"/>
</dbReference>
<dbReference type="AlphaFoldDB" id="A0A7Y0E0B5"/>
<reference evidence="1 2" key="1">
    <citation type="submission" date="2020-04" db="EMBL/GenBank/DDBJ databases">
        <title>Rhodospirillaceae bacterium KN72 isolated from deep sea.</title>
        <authorList>
            <person name="Zhang D.-C."/>
        </authorList>
    </citation>
    <scope>NUCLEOTIDE SEQUENCE [LARGE SCALE GENOMIC DNA]</scope>
    <source>
        <strain evidence="1 2">KN72</strain>
    </source>
</reference>
<accession>A0A7Y0E0B5</accession>
<name>A0A7Y0E0B5_9PROT</name>
<dbReference type="InterPro" id="IPR036388">
    <property type="entry name" value="WH-like_DNA-bd_sf"/>
</dbReference>
<dbReference type="InterPro" id="IPR021660">
    <property type="entry name" value="DUF3253"/>
</dbReference>
<evidence type="ECO:0000313" key="2">
    <source>
        <dbReference type="Proteomes" id="UP000539372"/>
    </source>
</evidence>
<gene>
    <name evidence="1" type="ORF">HH303_10435</name>
</gene>
<organism evidence="1 2">
    <name type="scientific">Pacificispira spongiicola</name>
    <dbReference type="NCBI Taxonomy" id="2729598"/>
    <lineage>
        <taxon>Bacteria</taxon>
        <taxon>Pseudomonadati</taxon>
        <taxon>Pseudomonadota</taxon>
        <taxon>Alphaproteobacteria</taxon>
        <taxon>Rhodospirillales</taxon>
        <taxon>Rhodospirillaceae</taxon>
        <taxon>Pacificispira</taxon>
    </lineage>
</organism>
<dbReference type="RefSeq" id="WP_169625282.1">
    <property type="nucleotide sequence ID" value="NZ_JABBNT010000003.1"/>
</dbReference>
<proteinExistence type="predicted"/>
<dbReference type="Pfam" id="PF11625">
    <property type="entry name" value="DUF3253"/>
    <property type="match status" value="1"/>
</dbReference>